<evidence type="ECO:0008006" key="4">
    <source>
        <dbReference type="Google" id="ProtNLM"/>
    </source>
</evidence>
<dbReference type="EMBL" id="MU839843">
    <property type="protein sequence ID" value="KAK1751127.1"/>
    <property type="molecule type" value="Genomic_DNA"/>
</dbReference>
<evidence type="ECO:0000313" key="3">
    <source>
        <dbReference type="Proteomes" id="UP001239445"/>
    </source>
</evidence>
<sequence length="780" mass="86471">MDPLSTAASIIAIADTTLTVGREILNIISQYRHAHESLAELCDELHVLNRIVNNVKFLCASRPRQLASISSNAVQDVEACLKQFVCHLNRLALIVQELLRGGRSSKFDRISLTAKLYKKKKHIKDIRLRLKSEQGNIALYISLLTLAGVDLITPSGPSPLPEPTGPVTLIDGISTHDAALFAQGYFPYIMLTLCGVPPASRDGYLWLGTQLNELAKDADSMSTRYSASHQPRGLIAQPQPACSPSSNVVSTSETFTSSVALSNEPGVIQNTTLSTSKLSSGELMILIQDREQKTDDGRKSKEITRRGRLAFLPSADQVSPGVIADFAEGPALRVSRSLRSFRVHPSTSPVFECLISRNVAKVDEMIRAGLVLPNDRDAAGNSLLHYAASAAYSVDMCTLLLDRGADPRNCNLYGDDLVSLMVSKLPRDADSIPEKDRALIRRLLSECRSEVSSTRQYRKKGAAHLAPASVLHCLFSRDNAHVRVSKLLGDIIRDGFDIESTDLHGNTPLLLAVYYCPPPELFQVVDILIEHGAKVRATNNFGEDALHFMVRRLSNCNNFAMGPSMADEYVKLLCRLMEKGCDPTRGNMYGFTAVDAAMSPTAWPLFCRALKDSDMDPEWVIRRACDAKVPPPTDEEMDEMYTRAQSKRASLVGYQLQTRPPGSDAYLTNKPCCLCGAYLDMGERSEPFDEFHSVVEDEFGFGIHMTWYMHCKGGHECLHIYMEDSCHSLDYRVDLMPEVELKRRSLRRRVALLLWERGQLSTPAEAQEWVTGTPEVVFTT</sequence>
<dbReference type="AlphaFoldDB" id="A0AAJ0B3Y4"/>
<keyword evidence="3" id="KW-1185">Reference proteome</keyword>
<dbReference type="SUPFAM" id="SSF48403">
    <property type="entry name" value="Ankyrin repeat"/>
    <property type="match status" value="1"/>
</dbReference>
<dbReference type="Gene3D" id="1.25.40.20">
    <property type="entry name" value="Ankyrin repeat-containing domain"/>
    <property type="match status" value="1"/>
</dbReference>
<dbReference type="PANTHER" id="PTHR24118">
    <property type="entry name" value="POTE ANKYRIN DOMAIN"/>
    <property type="match status" value="1"/>
</dbReference>
<dbReference type="Proteomes" id="UP001239445">
    <property type="component" value="Unassembled WGS sequence"/>
</dbReference>
<dbReference type="PANTHER" id="PTHR24118:SF99">
    <property type="entry name" value="POTE ANKYRIN DOMAIN FAMILY MEMBER 3C-RELATED"/>
    <property type="match status" value="1"/>
</dbReference>
<dbReference type="Pfam" id="PF00023">
    <property type="entry name" value="Ank"/>
    <property type="match status" value="2"/>
</dbReference>
<feature type="repeat" description="ANK" evidence="1">
    <location>
        <begin position="504"/>
        <end position="540"/>
    </location>
</feature>
<dbReference type="SMART" id="SM00248">
    <property type="entry name" value="ANK"/>
    <property type="match status" value="3"/>
</dbReference>
<dbReference type="PROSITE" id="PS50088">
    <property type="entry name" value="ANK_REPEAT"/>
    <property type="match status" value="2"/>
</dbReference>
<dbReference type="InterPro" id="IPR002110">
    <property type="entry name" value="Ankyrin_rpt"/>
</dbReference>
<reference evidence="2" key="1">
    <citation type="submission" date="2023-06" db="EMBL/GenBank/DDBJ databases">
        <title>Genome-scale phylogeny and comparative genomics of the fungal order Sordariales.</title>
        <authorList>
            <consortium name="Lawrence Berkeley National Laboratory"/>
            <person name="Hensen N."/>
            <person name="Bonometti L."/>
            <person name="Westerberg I."/>
            <person name="Brannstrom I.O."/>
            <person name="Guillou S."/>
            <person name="Cros-Aarteil S."/>
            <person name="Calhoun S."/>
            <person name="Haridas S."/>
            <person name="Kuo A."/>
            <person name="Mondo S."/>
            <person name="Pangilinan J."/>
            <person name="Riley R."/>
            <person name="Labutti K."/>
            <person name="Andreopoulos B."/>
            <person name="Lipzen A."/>
            <person name="Chen C."/>
            <person name="Yanf M."/>
            <person name="Daum C."/>
            <person name="Ng V."/>
            <person name="Clum A."/>
            <person name="Steindorff A."/>
            <person name="Ohm R."/>
            <person name="Martin F."/>
            <person name="Silar P."/>
            <person name="Natvig D."/>
            <person name="Lalanne C."/>
            <person name="Gautier V."/>
            <person name="Ament-Velasquez S.L."/>
            <person name="Kruys A."/>
            <person name="Hutchinson M.I."/>
            <person name="Powell A.J."/>
            <person name="Barry K."/>
            <person name="Miller A.N."/>
            <person name="Grigoriev I.V."/>
            <person name="Debuchy R."/>
            <person name="Gladieux P."/>
            <person name="Thoren M.H."/>
            <person name="Johannesson H."/>
        </authorList>
    </citation>
    <scope>NUCLEOTIDE SEQUENCE</scope>
    <source>
        <strain evidence="2">PSN4</strain>
    </source>
</reference>
<evidence type="ECO:0000313" key="2">
    <source>
        <dbReference type="EMBL" id="KAK1751127.1"/>
    </source>
</evidence>
<proteinExistence type="predicted"/>
<gene>
    <name evidence="2" type="ORF">QBC47DRAFT_84623</name>
</gene>
<name>A0AAJ0B3Y4_9PEZI</name>
<feature type="repeat" description="ANK" evidence="1">
    <location>
        <begin position="379"/>
        <end position="412"/>
    </location>
</feature>
<evidence type="ECO:0000256" key="1">
    <source>
        <dbReference type="PROSITE-ProRule" id="PRU00023"/>
    </source>
</evidence>
<comment type="caution">
    <text evidence="2">The sequence shown here is derived from an EMBL/GenBank/DDBJ whole genome shotgun (WGS) entry which is preliminary data.</text>
</comment>
<protein>
    <recommendedName>
        <fullName evidence="4">Ankyrin repeat protein</fullName>
    </recommendedName>
</protein>
<dbReference type="InterPro" id="IPR036770">
    <property type="entry name" value="Ankyrin_rpt-contain_sf"/>
</dbReference>
<accession>A0AAJ0B3Y4</accession>
<keyword evidence="1" id="KW-0040">ANK repeat</keyword>
<organism evidence="2 3">
    <name type="scientific">Echria macrotheca</name>
    <dbReference type="NCBI Taxonomy" id="438768"/>
    <lineage>
        <taxon>Eukaryota</taxon>
        <taxon>Fungi</taxon>
        <taxon>Dikarya</taxon>
        <taxon>Ascomycota</taxon>
        <taxon>Pezizomycotina</taxon>
        <taxon>Sordariomycetes</taxon>
        <taxon>Sordariomycetidae</taxon>
        <taxon>Sordariales</taxon>
        <taxon>Schizotheciaceae</taxon>
        <taxon>Echria</taxon>
    </lineage>
</organism>